<reference evidence="9" key="1">
    <citation type="submission" date="2022-04" db="EMBL/GenBank/DDBJ databases">
        <title>Desulfatitalea alkaliphila sp. nov., a novel anaerobic sulfate-reducing bacterium isolated from terrestrial mud volcano, Taman Peninsula, Russia.</title>
        <authorList>
            <person name="Khomyakova M.A."/>
            <person name="Merkel A.Y."/>
            <person name="Slobodkin A.I."/>
        </authorList>
    </citation>
    <scope>NUCLEOTIDE SEQUENCE</scope>
    <source>
        <strain evidence="9">M08but</strain>
    </source>
</reference>
<dbReference type="InterPro" id="IPR032305">
    <property type="entry name" value="GTP-bd_M"/>
</dbReference>
<dbReference type="PRINTS" id="PR00326">
    <property type="entry name" value="GTP1OBG"/>
</dbReference>
<evidence type="ECO:0000256" key="7">
    <source>
        <dbReference type="SAM" id="Coils"/>
    </source>
</evidence>
<dbReference type="GO" id="GO:0005525">
    <property type="term" value="F:GTP binding"/>
    <property type="evidence" value="ECO:0007669"/>
    <property type="project" value="UniProtKB-UniRule"/>
</dbReference>
<organism evidence="9 10">
    <name type="scientific">Desulfatitalea alkaliphila</name>
    <dbReference type="NCBI Taxonomy" id="2929485"/>
    <lineage>
        <taxon>Bacteria</taxon>
        <taxon>Pseudomonadati</taxon>
        <taxon>Thermodesulfobacteriota</taxon>
        <taxon>Desulfobacteria</taxon>
        <taxon>Desulfobacterales</taxon>
        <taxon>Desulfosarcinaceae</taxon>
        <taxon>Desulfatitalea</taxon>
    </lineage>
</organism>
<keyword evidence="7" id="KW-0175">Coiled coil</keyword>
<evidence type="ECO:0000313" key="10">
    <source>
        <dbReference type="Proteomes" id="UP001165427"/>
    </source>
</evidence>
<dbReference type="Gene3D" id="6.10.250.2860">
    <property type="match status" value="1"/>
</dbReference>
<name>A0AA41UPR3_9BACT</name>
<gene>
    <name evidence="6 9" type="primary">hflX</name>
    <name evidence="9" type="ORF">MRX98_09040</name>
</gene>
<evidence type="ECO:0000313" key="9">
    <source>
        <dbReference type="EMBL" id="MCJ8500713.1"/>
    </source>
</evidence>
<keyword evidence="4" id="KW-0460">Magnesium</keyword>
<keyword evidence="1 6" id="KW-0963">Cytoplasm</keyword>
<keyword evidence="3 6" id="KW-0547">Nucleotide-binding</keyword>
<dbReference type="CDD" id="cd01878">
    <property type="entry name" value="HflX"/>
    <property type="match status" value="1"/>
</dbReference>
<dbReference type="Pfam" id="PF13167">
    <property type="entry name" value="GTP-bdg_N"/>
    <property type="match status" value="1"/>
</dbReference>
<evidence type="ECO:0000256" key="1">
    <source>
        <dbReference type="ARBA" id="ARBA00022490"/>
    </source>
</evidence>
<protein>
    <recommendedName>
        <fullName evidence="6">GTPase HflX</fullName>
    </recommendedName>
    <alternativeName>
        <fullName evidence="6">GTP-binding protein HflX</fullName>
    </alternativeName>
</protein>
<comment type="function">
    <text evidence="6">GTPase that associates with the 50S ribosomal subunit and may have a role during protein synthesis or ribosome biogenesis.</text>
</comment>
<dbReference type="FunFam" id="3.40.50.11060:FF:000001">
    <property type="entry name" value="GTPase HflX"/>
    <property type="match status" value="1"/>
</dbReference>
<dbReference type="InterPro" id="IPR027417">
    <property type="entry name" value="P-loop_NTPase"/>
</dbReference>
<comment type="subunit">
    <text evidence="6">Monomer. Associates with the 50S ribosomal subunit.</text>
</comment>
<evidence type="ECO:0000256" key="3">
    <source>
        <dbReference type="ARBA" id="ARBA00022741"/>
    </source>
</evidence>
<dbReference type="InterPro" id="IPR006073">
    <property type="entry name" value="GTP-bd"/>
</dbReference>
<dbReference type="GO" id="GO:0043022">
    <property type="term" value="F:ribosome binding"/>
    <property type="evidence" value="ECO:0007669"/>
    <property type="project" value="TreeGrafter"/>
</dbReference>
<comment type="subcellular location">
    <subcellularLocation>
        <location evidence="6">Cytoplasm</location>
    </subcellularLocation>
    <text evidence="6">May associate with membranes.</text>
</comment>
<keyword evidence="5 6" id="KW-0342">GTP-binding</keyword>
<dbReference type="GO" id="GO:0005737">
    <property type="term" value="C:cytoplasm"/>
    <property type="evidence" value="ECO:0007669"/>
    <property type="project" value="UniProtKB-SubCell"/>
</dbReference>
<dbReference type="PANTHER" id="PTHR10229">
    <property type="entry name" value="GTP-BINDING PROTEIN HFLX"/>
    <property type="match status" value="1"/>
</dbReference>
<dbReference type="Proteomes" id="UP001165427">
    <property type="component" value="Unassembled WGS sequence"/>
</dbReference>
<evidence type="ECO:0000259" key="8">
    <source>
        <dbReference type="PROSITE" id="PS51705"/>
    </source>
</evidence>
<evidence type="ECO:0000256" key="4">
    <source>
        <dbReference type="ARBA" id="ARBA00022842"/>
    </source>
</evidence>
<keyword evidence="2" id="KW-0479">Metal-binding</keyword>
<dbReference type="GO" id="GO:0003924">
    <property type="term" value="F:GTPase activity"/>
    <property type="evidence" value="ECO:0007669"/>
    <property type="project" value="UniProtKB-UniRule"/>
</dbReference>
<dbReference type="InterPro" id="IPR025121">
    <property type="entry name" value="GTPase_HflX_N"/>
</dbReference>
<evidence type="ECO:0000256" key="6">
    <source>
        <dbReference type="HAMAP-Rule" id="MF_00900"/>
    </source>
</evidence>
<keyword evidence="10" id="KW-1185">Reference proteome</keyword>
<dbReference type="InterPro" id="IPR042108">
    <property type="entry name" value="GTPase_HflX_N_sf"/>
</dbReference>
<dbReference type="InterPro" id="IPR016496">
    <property type="entry name" value="GTPase_HflX"/>
</dbReference>
<dbReference type="PROSITE" id="PS51705">
    <property type="entry name" value="G_HFLX"/>
    <property type="match status" value="1"/>
</dbReference>
<feature type="domain" description="Hflx-type G" evidence="8">
    <location>
        <begin position="379"/>
        <end position="543"/>
    </location>
</feature>
<comment type="caution">
    <text evidence="9">The sequence shown here is derived from an EMBL/GenBank/DDBJ whole genome shotgun (WGS) entry which is preliminary data.</text>
</comment>
<dbReference type="HAMAP" id="MF_00900">
    <property type="entry name" value="GTPase_HflX"/>
    <property type="match status" value="1"/>
</dbReference>
<dbReference type="Gene3D" id="3.40.50.11060">
    <property type="entry name" value="GTPase HflX, N-terminal domain"/>
    <property type="match status" value="1"/>
</dbReference>
<dbReference type="Pfam" id="PF16360">
    <property type="entry name" value="GTP-bdg_M"/>
    <property type="match status" value="1"/>
</dbReference>
<dbReference type="EMBL" id="JALJRB010000008">
    <property type="protein sequence ID" value="MCJ8500713.1"/>
    <property type="molecule type" value="Genomic_DNA"/>
</dbReference>
<comment type="similarity">
    <text evidence="6">Belongs to the TRAFAC class OBG-HflX-like GTPase superfamily. HflX GTPase family.</text>
</comment>
<sequence>MKKVWGNTKGLKAAPLRRLENLYRRRIPPALLVTPDMAREMAALSYDIQRQIAVLIDRAGRIAYVLVGDAQQIFIPELAEYRAFPGRLRGVRCVHTHIKDEPLDPDDLTDLALLRLDLMATIAIGAAGQPLSVHWAHILPGAEPPQMPYQVRERLQPHDLDIGCQDLVLALEREMGQLQARSAAAAGSERALLVSVTTAPRKIALDSLAELTELCRSADIEVQDTVLQLRKQIDPRTLMGSGKLKELAIRALQSGVSLIIFDQNLNPSQIKTITDQIELKVIDRTQLILDIFAQRASSKEGKLQVELAQLKYLLPRLVTKNTAMSRLTGGIGGRGPGETKLEINRRRVRDRINNLEKALLNVQKHRRQQRRRREQKGVPVISIIGYTNAGKSTLLNTLTQSRVLAESRLFATLDPSSRRLRFPRDMEVIITDTVGFIRDLPKDLVVAFRATLEALEGADLLLHVIDLANPRHGEQIRAVEKILEELSLNRIAQVRALNKMDLLPADSVAQLAQKLDGVPICARDQASLTPLIERMAHIIEALPQDPIVP</sequence>
<dbReference type="RefSeq" id="WP_246905940.1">
    <property type="nucleotide sequence ID" value="NZ_JALJRB010000008.1"/>
</dbReference>
<evidence type="ECO:0000256" key="5">
    <source>
        <dbReference type="ARBA" id="ARBA00023134"/>
    </source>
</evidence>
<dbReference type="AlphaFoldDB" id="A0AA41UPR3"/>
<dbReference type="NCBIfam" id="TIGR03156">
    <property type="entry name" value="GTP_HflX"/>
    <property type="match status" value="1"/>
</dbReference>
<accession>A0AA41UPR3</accession>
<dbReference type="SUPFAM" id="SSF52540">
    <property type="entry name" value="P-loop containing nucleoside triphosphate hydrolases"/>
    <property type="match status" value="1"/>
</dbReference>
<dbReference type="Gene3D" id="3.40.50.300">
    <property type="entry name" value="P-loop containing nucleotide triphosphate hydrolases"/>
    <property type="match status" value="1"/>
</dbReference>
<feature type="coiled-coil region" evidence="7">
    <location>
        <begin position="338"/>
        <end position="372"/>
    </location>
</feature>
<dbReference type="GO" id="GO:0046872">
    <property type="term" value="F:metal ion binding"/>
    <property type="evidence" value="ECO:0007669"/>
    <property type="project" value="UniProtKB-KW"/>
</dbReference>
<proteinExistence type="inferred from homology"/>
<dbReference type="PANTHER" id="PTHR10229:SF0">
    <property type="entry name" value="GTP-BINDING PROTEIN 6-RELATED"/>
    <property type="match status" value="1"/>
</dbReference>
<dbReference type="Pfam" id="PF01926">
    <property type="entry name" value="MMR_HSR1"/>
    <property type="match status" value="1"/>
</dbReference>
<evidence type="ECO:0000256" key="2">
    <source>
        <dbReference type="ARBA" id="ARBA00022723"/>
    </source>
</evidence>
<dbReference type="InterPro" id="IPR030394">
    <property type="entry name" value="G_HFLX_dom"/>
</dbReference>